<dbReference type="Proteomes" id="UP000005877">
    <property type="component" value="Chromosome"/>
</dbReference>
<dbReference type="GeneID" id="12510691"/>
<feature type="domain" description="Periplasmic copper-binding protein NosD beta helix" evidence="1">
    <location>
        <begin position="95"/>
        <end position="213"/>
    </location>
</feature>
<reference evidence="2 3" key="1">
    <citation type="journal article" date="2012" name="PLoS ONE">
        <title>The genome characteristics and predicted function of methyl-group oxidation pathway in the obligate aceticlastic methanogens, Methanosaeta spp.</title>
        <authorList>
            <person name="Zhu J."/>
            <person name="Zheng H."/>
            <person name="Ai G."/>
            <person name="Zhang G."/>
            <person name="Liu D."/>
            <person name="Liu X."/>
            <person name="Dong X."/>
        </authorList>
    </citation>
    <scope>NUCLEOTIDE SEQUENCE [LARGE SCALE GENOMIC DNA]</scope>
    <source>
        <strain evidence="2 3">6Ac</strain>
    </source>
</reference>
<dbReference type="HOGENOM" id="CLU_1127092_0_0_2"/>
<dbReference type="KEGG" id="mhi:Mhar_1522"/>
<dbReference type="Gene3D" id="2.160.20.10">
    <property type="entry name" value="Single-stranded right-handed beta-helix, Pectin lyase-like"/>
    <property type="match status" value="1"/>
</dbReference>
<dbReference type="InterPro" id="IPR011050">
    <property type="entry name" value="Pectin_lyase_fold/virulence"/>
</dbReference>
<accession>G7WP43</accession>
<dbReference type="InterPro" id="IPR012334">
    <property type="entry name" value="Pectin_lyas_fold"/>
</dbReference>
<evidence type="ECO:0000313" key="2">
    <source>
        <dbReference type="EMBL" id="AET64884.1"/>
    </source>
</evidence>
<dbReference type="STRING" id="1110509.Mhar_1522"/>
<dbReference type="PATRIC" id="fig|1110509.7.peg.1696"/>
<dbReference type="InterPro" id="IPR007742">
    <property type="entry name" value="NosD_dom"/>
</dbReference>
<name>G7WP43_METH6</name>
<dbReference type="SUPFAM" id="SSF51126">
    <property type="entry name" value="Pectin lyase-like"/>
    <property type="match status" value="1"/>
</dbReference>
<sequence length="246" mass="25404">MIQRDFSIPSAVALIAILIAGGMASGAATLKVCECKACGCQYFSIQEAIDIASPGDVVLVRSGTFSGNVNVTKPIVLRGEMWHGGDLPLINAQGNGSCITVNADGAVVDKMRVTNSGNLSGDAGIQVQSNNCTITSNIASGNGGSGIILVGARNCTLRGNTVSNNTVGILLTNSADNLVFNNRLYNNTDMDAFDDGVNLWNDGAIGNHYSSFNCTDLNNDTICDVIVNAVFAIPGGGSIDDLPLVV</sequence>
<proteinExistence type="predicted"/>
<protein>
    <submittedName>
        <fullName evidence="2">Periplasmic copper-binding protein</fullName>
    </submittedName>
</protein>
<dbReference type="NCBIfam" id="TIGR03804">
    <property type="entry name" value="para_beta_helix"/>
    <property type="match status" value="2"/>
</dbReference>
<dbReference type="EMBL" id="CP003117">
    <property type="protein sequence ID" value="AET64884.1"/>
    <property type="molecule type" value="Genomic_DNA"/>
</dbReference>
<dbReference type="RefSeq" id="WP_014587068.1">
    <property type="nucleotide sequence ID" value="NC_017527.1"/>
</dbReference>
<dbReference type="SMART" id="SM00710">
    <property type="entry name" value="PbH1"/>
    <property type="match status" value="4"/>
</dbReference>
<dbReference type="Pfam" id="PF05048">
    <property type="entry name" value="NosD"/>
    <property type="match status" value="1"/>
</dbReference>
<keyword evidence="3" id="KW-1185">Reference proteome</keyword>
<organism evidence="2 3">
    <name type="scientific">Methanothrix harundinacea (strain 6Ac)</name>
    <name type="common">Methanosaeta harundinacea</name>
    <dbReference type="NCBI Taxonomy" id="1110509"/>
    <lineage>
        <taxon>Archaea</taxon>
        <taxon>Methanobacteriati</taxon>
        <taxon>Methanobacteriota</taxon>
        <taxon>Stenosarchaea group</taxon>
        <taxon>Methanomicrobia</taxon>
        <taxon>Methanotrichales</taxon>
        <taxon>Methanotrichaceae</taxon>
        <taxon>Methanothrix</taxon>
    </lineage>
</organism>
<evidence type="ECO:0000259" key="1">
    <source>
        <dbReference type="Pfam" id="PF05048"/>
    </source>
</evidence>
<evidence type="ECO:0000313" key="3">
    <source>
        <dbReference type="Proteomes" id="UP000005877"/>
    </source>
</evidence>
<dbReference type="InterPro" id="IPR022441">
    <property type="entry name" value="Para_beta_helix_rpt-2"/>
</dbReference>
<dbReference type="InterPro" id="IPR006626">
    <property type="entry name" value="PbH1"/>
</dbReference>
<dbReference type="OrthoDB" id="36243at2157"/>
<gene>
    <name evidence="2" type="ordered locus">Mhar_1522</name>
</gene>
<dbReference type="AlphaFoldDB" id="G7WP43"/>